<dbReference type="SUPFAM" id="SSF56176">
    <property type="entry name" value="FAD-binding/transporter-associated domain-like"/>
    <property type="match status" value="1"/>
</dbReference>
<evidence type="ECO:0000256" key="6">
    <source>
        <dbReference type="ARBA" id="ARBA00022692"/>
    </source>
</evidence>
<comment type="catalytic activity">
    <reaction evidence="12">
        <text>lanosterol + NADPH + H(+) = 24,25-dihydrolanosterol + NADP(+)</text>
        <dbReference type="Rhea" id="RHEA:33919"/>
        <dbReference type="ChEBI" id="CHEBI:15378"/>
        <dbReference type="ChEBI" id="CHEBI:16521"/>
        <dbReference type="ChEBI" id="CHEBI:28113"/>
        <dbReference type="ChEBI" id="CHEBI:57783"/>
        <dbReference type="ChEBI" id="CHEBI:58349"/>
    </reaction>
    <physiologicalReaction direction="left-to-right" evidence="12">
        <dbReference type="Rhea" id="RHEA:33920"/>
    </physiologicalReaction>
</comment>
<name>A0A8S4DWU1_PLUXY</name>
<evidence type="ECO:0000256" key="2">
    <source>
        <dbReference type="ARBA" id="ARBA00004275"/>
    </source>
</evidence>
<keyword evidence="11" id="KW-0576">Peroxisome</keyword>
<dbReference type="InterPro" id="IPR016166">
    <property type="entry name" value="FAD-bd_PCMH"/>
</dbReference>
<dbReference type="EC" id="1.3.1.72" evidence="4"/>
<keyword evidence="5" id="KW-0285">Flavoprotein</keyword>
<comment type="subcellular location">
    <subcellularLocation>
        <location evidence="1">Membrane</location>
        <topology evidence="1">Single-pass membrane protein</topology>
    </subcellularLocation>
    <subcellularLocation>
        <location evidence="2">Peroxisome</location>
    </subcellularLocation>
</comment>
<evidence type="ECO:0000313" key="15">
    <source>
        <dbReference type="EMBL" id="CAG9109174.1"/>
    </source>
</evidence>
<keyword evidence="6" id="KW-0812">Transmembrane</keyword>
<evidence type="ECO:0000259" key="14">
    <source>
        <dbReference type="PROSITE" id="PS51387"/>
    </source>
</evidence>
<dbReference type="Pfam" id="PF01565">
    <property type="entry name" value="FAD_binding_4"/>
    <property type="match status" value="1"/>
</dbReference>
<dbReference type="GO" id="GO:0050614">
    <property type="term" value="F:Delta24-sterol reductase activity"/>
    <property type="evidence" value="ECO:0007669"/>
    <property type="project" value="UniProtKB-EC"/>
</dbReference>
<dbReference type="GO" id="GO:0016020">
    <property type="term" value="C:membrane"/>
    <property type="evidence" value="ECO:0007669"/>
    <property type="project" value="UniProtKB-SubCell"/>
</dbReference>
<dbReference type="FunFam" id="3.30.465.10:FF:000006">
    <property type="entry name" value="Delta(24)-sterol reductase"/>
    <property type="match status" value="1"/>
</dbReference>
<evidence type="ECO:0000256" key="10">
    <source>
        <dbReference type="ARBA" id="ARBA00023136"/>
    </source>
</evidence>
<evidence type="ECO:0000256" key="1">
    <source>
        <dbReference type="ARBA" id="ARBA00004167"/>
    </source>
</evidence>
<dbReference type="InterPro" id="IPR006094">
    <property type="entry name" value="Oxid_FAD_bind_N"/>
</dbReference>
<evidence type="ECO:0000256" key="5">
    <source>
        <dbReference type="ARBA" id="ARBA00022630"/>
    </source>
</evidence>
<sequence>MQTDSLLEFLLVEYRWVVVVTCLLPLSLLWKVWSTVRNYVVFKMNSAPKNHDKKVKEIQKQIRKWRMSGCQTKLCTARPGWQTMSFRQSLYKKSYTNIDINLVDVLEVDTENMTVRCEPMATMGQVSLTLQPLGLALAIVPELEQLTVGGLVMGTGVETSSHRRGLFQHVCTQYELLLPDNSVVTCSETENPDLFYAVPWSYGTLGFLLSATIKVIPAKKYVRLEYHPYTSLPELSRRFTHEASRPDSHMFVEALLYSRHEGVLMTGDMVDEVGADGKYNPIGKWYSEWFFTQVEKHLKRFQKGDKKTAVEYIPLRDYYHRHTRSLFWELQDIIPFGNHPLFRLTFGWLMPPEVSLLKLTQPAAVARLYERSHVIQDMLVPVEHLEDAVQKFHEEFEVYPVWLCPFKLPNQPGQLQLKSGKESEMFVDIGVYGVPKAKGYETVSSTRRVEEFVISRGGFQMLYADTYTTREEFRQMFSHSLYDRVRETLPGCLDAFPEIYDKVNRNVRK</sequence>
<comment type="caution">
    <text evidence="15">The sequence shown here is derived from an EMBL/GenBank/DDBJ whole genome shotgun (WGS) entry which is preliminary data.</text>
</comment>
<comment type="catalytic activity">
    <reaction evidence="13">
        <text>5alpha-cholest-8-en-3beta-ol + NADP(+) = zymosterol + NADPH + H(+)</text>
        <dbReference type="Rhea" id="RHEA:36399"/>
        <dbReference type="ChEBI" id="CHEBI:15378"/>
        <dbReference type="ChEBI" id="CHEBI:16608"/>
        <dbReference type="ChEBI" id="CHEBI:18252"/>
        <dbReference type="ChEBI" id="CHEBI:57783"/>
        <dbReference type="ChEBI" id="CHEBI:58349"/>
        <dbReference type="EC" id="1.3.1.72"/>
    </reaction>
    <physiologicalReaction direction="right-to-left" evidence="13">
        <dbReference type="Rhea" id="RHEA:36401"/>
    </physiologicalReaction>
</comment>
<dbReference type="GO" id="GO:0000246">
    <property type="term" value="F:Delta24(24-1) sterol reductase activity"/>
    <property type="evidence" value="ECO:0007669"/>
    <property type="project" value="TreeGrafter"/>
</dbReference>
<dbReference type="EMBL" id="CAJHNJ030000011">
    <property type="protein sequence ID" value="CAG9109174.1"/>
    <property type="molecule type" value="Genomic_DNA"/>
</dbReference>
<evidence type="ECO:0000256" key="7">
    <source>
        <dbReference type="ARBA" id="ARBA00022827"/>
    </source>
</evidence>
<feature type="domain" description="FAD-binding PCMH-type" evidence="14">
    <location>
        <begin position="42"/>
        <end position="218"/>
    </location>
</feature>
<evidence type="ECO:0000256" key="8">
    <source>
        <dbReference type="ARBA" id="ARBA00022989"/>
    </source>
</evidence>
<proteinExistence type="predicted"/>
<dbReference type="GO" id="GO:0008202">
    <property type="term" value="P:steroid metabolic process"/>
    <property type="evidence" value="ECO:0007669"/>
    <property type="project" value="TreeGrafter"/>
</dbReference>
<evidence type="ECO:0000256" key="13">
    <source>
        <dbReference type="ARBA" id="ARBA00052927"/>
    </source>
</evidence>
<accession>A0A8S4DWU1</accession>
<dbReference type="Gene3D" id="3.30.465.10">
    <property type="match status" value="1"/>
</dbReference>
<dbReference type="PROSITE" id="PS51387">
    <property type="entry name" value="FAD_PCMH"/>
    <property type="match status" value="1"/>
</dbReference>
<keyword evidence="7" id="KW-0274">FAD</keyword>
<dbReference type="PANTHER" id="PTHR10801:SF0">
    <property type="entry name" value="DELTA(24)-STEROL REDUCTASE"/>
    <property type="match status" value="1"/>
</dbReference>
<evidence type="ECO:0000256" key="12">
    <source>
        <dbReference type="ARBA" id="ARBA00051033"/>
    </source>
</evidence>
<comment type="subunit">
    <text evidence="3">Homodimer.</text>
</comment>
<keyword evidence="9" id="KW-0560">Oxidoreductase</keyword>
<dbReference type="InterPro" id="IPR036318">
    <property type="entry name" value="FAD-bd_PCMH-like_sf"/>
</dbReference>
<dbReference type="InterPro" id="IPR016164">
    <property type="entry name" value="FAD-linked_Oxase-like_C"/>
</dbReference>
<gene>
    <name evidence="15" type="ORF">PLXY2_LOCUS4053</name>
</gene>
<dbReference type="AlphaFoldDB" id="A0A8S4DWU1"/>
<evidence type="ECO:0000256" key="3">
    <source>
        <dbReference type="ARBA" id="ARBA00011738"/>
    </source>
</evidence>
<dbReference type="InterPro" id="IPR016169">
    <property type="entry name" value="FAD-bd_PCMH_sub2"/>
</dbReference>
<dbReference type="Proteomes" id="UP000653454">
    <property type="component" value="Unassembled WGS sequence"/>
</dbReference>
<evidence type="ECO:0000313" key="16">
    <source>
        <dbReference type="Proteomes" id="UP000653454"/>
    </source>
</evidence>
<evidence type="ECO:0000256" key="11">
    <source>
        <dbReference type="ARBA" id="ARBA00023140"/>
    </source>
</evidence>
<dbReference type="PANTHER" id="PTHR10801">
    <property type="entry name" value="24-DEHYDROCHOLESTEROL REDUCTASE"/>
    <property type="match status" value="1"/>
</dbReference>
<dbReference type="SUPFAM" id="SSF55103">
    <property type="entry name" value="FAD-linked oxidases, C-terminal domain"/>
    <property type="match status" value="1"/>
</dbReference>
<protein>
    <recommendedName>
        <fullName evidence="4">Delta(24)-sterol reductase</fullName>
        <ecNumber evidence="4">1.3.1.72</ecNumber>
    </recommendedName>
</protein>
<keyword evidence="8" id="KW-1133">Transmembrane helix</keyword>
<evidence type="ECO:0000256" key="9">
    <source>
        <dbReference type="ARBA" id="ARBA00023002"/>
    </source>
</evidence>
<dbReference type="GO" id="GO:0005777">
    <property type="term" value="C:peroxisome"/>
    <property type="evidence" value="ECO:0007669"/>
    <property type="project" value="UniProtKB-SubCell"/>
</dbReference>
<dbReference type="GO" id="GO:0071949">
    <property type="term" value="F:FAD binding"/>
    <property type="evidence" value="ECO:0007669"/>
    <property type="project" value="InterPro"/>
</dbReference>
<dbReference type="InterPro" id="IPR040165">
    <property type="entry name" value="Diminuto-like"/>
</dbReference>
<evidence type="ECO:0000256" key="4">
    <source>
        <dbReference type="ARBA" id="ARBA00012405"/>
    </source>
</evidence>
<organism evidence="15 16">
    <name type="scientific">Plutella xylostella</name>
    <name type="common">Diamondback moth</name>
    <name type="synonym">Plutella maculipennis</name>
    <dbReference type="NCBI Taxonomy" id="51655"/>
    <lineage>
        <taxon>Eukaryota</taxon>
        <taxon>Metazoa</taxon>
        <taxon>Ecdysozoa</taxon>
        <taxon>Arthropoda</taxon>
        <taxon>Hexapoda</taxon>
        <taxon>Insecta</taxon>
        <taxon>Pterygota</taxon>
        <taxon>Neoptera</taxon>
        <taxon>Endopterygota</taxon>
        <taxon>Lepidoptera</taxon>
        <taxon>Glossata</taxon>
        <taxon>Ditrysia</taxon>
        <taxon>Yponomeutoidea</taxon>
        <taxon>Plutellidae</taxon>
        <taxon>Plutella</taxon>
    </lineage>
</organism>
<keyword evidence="10" id="KW-0472">Membrane</keyword>
<reference evidence="15" key="1">
    <citation type="submission" date="2020-11" db="EMBL/GenBank/DDBJ databases">
        <authorList>
            <person name="Whiteford S."/>
        </authorList>
    </citation>
    <scope>NUCLEOTIDE SEQUENCE</scope>
</reference>
<keyword evidence="16" id="KW-1185">Reference proteome</keyword>